<accession>A0A345M8X3</accession>
<dbReference type="KEGG" id="vg:55609931"/>
<evidence type="ECO:0000313" key="2">
    <source>
        <dbReference type="EMBL" id="AXH66944.1"/>
    </source>
</evidence>
<dbReference type="EMBL" id="MH576965">
    <property type="protein sequence ID" value="AXH66944.1"/>
    <property type="molecule type" value="Genomic_DNA"/>
</dbReference>
<feature type="region of interest" description="Disordered" evidence="1">
    <location>
        <begin position="1"/>
        <end position="32"/>
    </location>
</feature>
<name>A0A345M8X3_9CAUD</name>
<sequence>MADNKDYQYKSSQDVVAPHLDPLAGEDAKRAEEAGVKDSAYVDYEVALDNYQSRPDVETLAARRAREAGWKFEDAAFRRSVEDDELTGGGVVTTDNATGKTATKEDAKTDANSSPARKSSK</sequence>
<dbReference type="GeneID" id="55609931"/>
<evidence type="ECO:0000256" key="1">
    <source>
        <dbReference type="SAM" id="MobiDB-lite"/>
    </source>
</evidence>
<feature type="compositionally biased region" description="Polar residues" evidence="1">
    <location>
        <begin position="110"/>
        <end position="121"/>
    </location>
</feature>
<feature type="region of interest" description="Disordered" evidence="1">
    <location>
        <begin position="82"/>
        <end position="121"/>
    </location>
</feature>
<gene>
    <name evidence="2" type="primary">240</name>
    <name evidence="2" type="ORF">SEA_STARPLATINUM_240</name>
</gene>
<keyword evidence="3" id="KW-1185">Reference proteome</keyword>
<reference evidence="2 3" key="1">
    <citation type="submission" date="2018-07" db="EMBL/GenBank/DDBJ databases">
        <authorList>
            <person name="Cook J.L."/>
            <person name="Tucker S.D."/>
            <person name="Kassa A.K."/>
            <person name="Jones J.A."/>
            <person name="Khadka D."/>
            <person name="Klug H.M."/>
            <person name="Layton S.R."/>
            <person name="Nayek S."/>
            <person name="Bhuiyan S."/>
            <person name="Kim T."/>
            <person name="Hughes L.E."/>
            <person name="Garlena R.A."/>
            <person name="Russell D.A."/>
            <person name="Pope W.H."/>
            <person name="Jacobs-Sera D."/>
            <person name="Hatfull G.F."/>
        </authorList>
    </citation>
    <scope>NUCLEOTIDE SEQUENCE [LARGE SCALE GENOMIC DNA]</scope>
</reference>
<proteinExistence type="predicted"/>
<dbReference type="Proteomes" id="UP000259988">
    <property type="component" value="Segment"/>
</dbReference>
<evidence type="ECO:0000313" key="3">
    <source>
        <dbReference type="Proteomes" id="UP000259988"/>
    </source>
</evidence>
<dbReference type="RefSeq" id="YP_009839634.1">
    <property type="nucleotide sequence ID" value="NC_048721.1"/>
</dbReference>
<organism evidence="2 3">
    <name type="scientific">Streptomyces phage StarPlatinum</name>
    <dbReference type="NCBI Taxonomy" id="2283265"/>
    <lineage>
        <taxon>Viruses</taxon>
        <taxon>Duplodnaviria</taxon>
        <taxon>Heunggongvirae</taxon>
        <taxon>Uroviricota</taxon>
        <taxon>Caudoviricetes</taxon>
        <taxon>Stanwilliamsviridae</taxon>
        <taxon>Boydwoodruffvirinae</taxon>
        <taxon>Karimacvirus</taxon>
        <taxon>Karimacvirus starplatinum</taxon>
        <taxon>Streptomyces virus StarPlatinum</taxon>
    </lineage>
</organism>
<protein>
    <submittedName>
        <fullName evidence="2">Uncharacterized protein</fullName>
    </submittedName>
</protein>